<name>A0ABT1A9M9_9PSEU</name>
<protein>
    <submittedName>
        <fullName evidence="1">SRPBCC domain-containing protein</fullName>
    </submittedName>
</protein>
<proteinExistence type="predicted"/>
<dbReference type="Proteomes" id="UP001165283">
    <property type="component" value="Unassembled WGS sequence"/>
</dbReference>
<organism evidence="1 2">
    <name type="scientific">Pseudonocardia humida</name>
    <dbReference type="NCBI Taxonomy" id="2800819"/>
    <lineage>
        <taxon>Bacteria</taxon>
        <taxon>Bacillati</taxon>
        <taxon>Actinomycetota</taxon>
        <taxon>Actinomycetes</taxon>
        <taxon>Pseudonocardiales</taxon>
        <taxon>Pseudonocardiaceae</taxon>
        <taxon>Pseudonocardia</taxon>
    </lineage>
</organism>
<accession>A0ABT1A9M9</accession>
<evidence type="ECO:0000313" key="2">
    <source>
        <dbReference type="Proteomes" id="UP001165283"/>
    </source>
</evidence>
<dbReference type="InterPro" id="IPR023393">
    <property type="entry name" value="START-like_dom_sf"/>
</dbReference>
<reference evidence="1" key="1">
    <citation type="submission" date="2021-04" db="EMBL/GenBank/DDBJ databases">
        <title>Pseudonocardia sp. nov., isolated from sandy soil of mangrove forest.</title>
        <authorList>
            <person name="Zan Z."/>
            <person name="Huang R."/>
            <person name="Liu W."/>
        </authorList>
    </citation>
    <scope>NUCLEOTIDE SEQUENCE</scope>
    <source>
        <strain evidence="1">S2-4</strain>
    </source>
</reference>
<dbReference type="EMBL" id="JAGSOV010000070">
    <property type="protein sequence ID" value="MCO1659746.1"/>
    <property type="molecule type" value="Genomic_DNA"/>
</dbReference>
<dbReference type="InterPro" id="IPR019587">
    <property type="entry name" value="Polyketide_cyclase/dehydratase"/>
</dbReference>
<evidence type="ECO:0000313" key="1">
    <source>
        <dbReference type="EMBL" id="MCO1659746.1"/>
    </source>
</evidence>
<dbReference type="SUPFAM" id="SSF55961">
    <property type="entry name" value="Bet v1-like"/>
    <property type="match status" value="1"/>
</dbReference>
<gene>
    <name evidence="1" type="ORF">KDL28_32220</name>
</gene>
<comment type="caution">
    <text evidence="1">The sequence shown here is derived from an EMBL/GenBank/DDBJ whole genome shotgun (WGS) entry which is preliminary data.</text>
</comment>
<sequence>MRILESTITIPAPPMVVWQVLTDLDRYAEWNPFVLEASGTVAVGETLRVRIRPEGGKAMEFSPTVTAAEPGRRFAWLGRLWGISGLFDGAHRFDLAPAGGEAAGATRLVHGEDFRGVLVPLVLRSAAAGTQAGFAAMNNALAARVAQIDAQGPA</sequence>
<keyword evidence="2" id="KW-1185">Reference proteome</keyword>
<dbReference type="PANTHER" id="PTHR36166:SF1">
    <property type="entry name" value="SRPBCC DOMAIN-CONTAINING PROTEIN"/>
    <property type="match status" value="1"/>
</dbReference>
<dbReference type="Pfam" id="PF10604">
    <property type="entry name" value="Polyketide_cyc2"/>
    <property type="match status" value="1"/>
</dbReference>
<dbReference type="CDD" id="cd07822">
    <property type="entry name" value="SRPBCC_4"/>
    <property type="match status" value="1"/>
</dbReference>
<dbReference type="RefSeq" id="WP_252444713.1">
    <property type="nucleotide sequence ID" value="NZ_JAGSOV010000070.1"/>
</dbReference>
<dbReference type="PANTHER" id="PTHR36166">
    <property type="entry name" value="CHROMOSOME 9, WHOLE GENOME SHOTGUN SEQUENCE"/>
    <property type="match status" value="1"/>
</dbReference>
<dbReference type="Gene3D" id="3.30.530.20">
    <property type="match status" value="1"/>
</dbReference>